<protein>
    <submittedName>
        <fullName evidence="2">Uncharacterized protein</fullName>
    </submittedName>
</protein>
<evidence type="ECO:0000256" key="1">
    <source>
        <dbReference type="SAM" id="MobiDB-lite"/>
    </source>
</evidence>
<dbReference type="EMBL" id="JACHEB010000008">
    <property type="protein sequence ID" value="MBB5330028.1"/>
    <property type="molecule type" value="Genomic_DNA"/>
</dbReference>
<organism evidence="2 3">
    <name type="scientific">Tunturiibacter gelidiferens</name>
    <dbReference type="NCBI Taxonomy" id="3069689"/>
    <lineage>
        <taxon>Bacteria</taxon>
        <taxon>Pseudomonadati</taxon>
        <taxon>Acidobacteriota</taxon>
        <taxon>Terriglobia</taxon>
        <taxon>Terriglobales</taxon>
        <taxon>Acidobacteriaceae</taxon>
        <taxon>Tunturiibacter</taxon>
    </lineage>
</organism>
<dbReference type="Proteomes" id="UP000535182">
    <property type="component" value="Unassembled WGS sequence"/>
</dbReference>
<comment type="caution">
    <text evidence="2">The sequence shown here is derived from an EMBL/GenBank/DDBJ whole genome shotgun (WGS) entry which is preliminary data.</text>
</comment>
<feature type="compositionally biased region" description="Gly residues" evidence="1">
    <location>
        <begin position="660"/>
        <end position="670"/>
    </location>
</feature>
<dbReference type="AlphaFoldDB" id="A0A9X0QGW8"/>
<proteinExistence type="predicted"/>
<feature type="compositionally biased region" description="Low complexity" evidence="1">
    <location>
        <begin position="693"/>
        <end position="706"/>
    </location>
</feature>
<feature type="compositionally biased region" description="Basic and acidic residues" evidence="1">
    <location>
        <begin position="355"/>
        <end position="385"/>
    </location>
</feature>
<feature type="compositionally biased region" description="Basic and acidic residues" evidence="1">
    <location>
        <begin position="606"/>
        <end position="617"/>
    </location>
</feature>
<keyword evidence="3" id="KW-1185">Reference proteome</keyword>
<feature type="compositionally biased region" description="Basic and acidic residues" evidence="1">
    <location>
        <begin position="629"/>
        <end position="650"/>
    </location>
</feature>
<feature type="compositionally biased region" description="Basic and acidic residues" evidence="1">
    <location>
        <begin position="407"/>
        <end position="418"/>
    </location>
</feature>
<feature type="compositionally biased region" description="Basic and acidic residues" evidence="1">
    <location>
        <begin position="505"/>
        <end position="533"/>
    </location>
</feature>
<feature type="compositionally biased region" description="Basic and acidic residues" evidence="1">
    <location>
        <begin position="460"/>
        <end position="484"/>
    </location>
</feature>
<feature type="compositionally biased region" description="Basic residues" evidence="1">
    <location>
        <begin position="726"/>
        <end position="735"/>
    </location>
</feature>
<accession>A0A9X0QGW8</accession>
<dbReference type="RefSeq" id="WP_183979045.1">
    <property type="nucleotide sequence ID" value="NZ_JACHEB010000008.1"/>
</dbReference>
<name>A0A9X0QGW8_9BACT</name>
<evidence type="ECO:0000313" key="2">
    <source>
        <dbReference type="EMBL" id="MBB5330028.1"/>
    </source>
</evidence>
<gene>
    <name evidence="2" type="ORF">HDF14_003657</name>
</gene>
<reference evidence="2 3" key="1">
    <citation type="submission" date="2020-08" db="EMBL/GenBank/DDBJ databases">
        <title>Genomic Encyclopedia of Type Strains, Phase IV (KMG-V): Genome sequencing to study the core and pangenomes of soil and plant-associated prokaryotes.</title>
        <authorList>
            <person name="Whitman W."/>
        </authorList>
    </citation>
    <scope>NUCLEOTIDE SEQUENCE [LARGE SCALE GENOMIC DNA]</scope>
    <source>
        <strain evidence="2 3">X5P2</strain>
    </source>
</reference>
<evidence type="ECO:0000313" key="3">
    <source>
        <dbReference type="Proteomes" id="UP000535182"/>
    </source>
</evidence>
<feature type="region of interest" description="Disordered" evidence="1">
    <location>
        <begin position="334"/>
        <end position="735"/>
    </location>
</feature>
<sequence length="735" mass="78926">MSNLSTPTADQLAAARLMHWHHNADPILTINMLRDWLNTSGLVFFTPRAAQLPAPAPSFVEAILGAPNAAPTLADIDQSRSLLSRLILDGGAIPLSLLGSPTGTGSEVPDFIVSPLAFPYIFTLRGDKAWKQQPTTSGASKVSPLALNTYNLLTERAKDHATGMSSYDLMTQLGKEVTETAVLRSLTELWQHLRVIPVPQADGAPTLWELTTTRFTKQIKAGANAGQPTALSALISLYLGQAIVASEEDIETFLSPVAARSRIRDVIHALISARQLETIAVDGRTVLHVTGELPAFLAVAVRADTDTDPLVAVEGGSNETGETSGRITKFVPKPRKVGTGFVSKPSRDSGAATPGERRPFTRESNRADRPSFTKPWEEEKADRVAAKSSSQSEDGDDSATLRTSSRAAERKSSFDRAGKRPSFGSKPAFGSKPTFGDKPRFAGNRPSFGKDRPSFGQDRPTFRRSESTADSRSPRREFTPRPDADAPVGSNDRPRKTFSKPSTSGRDREGFVGKPSFGRDDSERRPSRREFTPRPEGNSADSRPARRTFGDRSAKAGFSGPRKAGNFSARPQRSPDGGDRTNGFAPRKSFVRRDEAAGPSRFGGKPLDRKSSGERSEGAAGRPGGPPYRKFDAPRTPRPSADRPARRENSGDYSPRPSGGYAGKSSGGLGAKKPYGKSNVGYAGKSADGGFAGKKAYGKSAAGTGKPASTFDKFKGNKKPFGNRPPARKFKREGE</sequence>